<dbReference type="InterPro" id="IPR000254">
    <property type="entry name" value="CBD"/>
</dbReference>
<evidence type="ECO:0000256" key="6">
    <source>
        <dbReference type="ARBA" id="ARBA00023180"/>
    </source>
</evidence>
<feature type="domain" description="CBM1" evidence="10">
    <location>
        <begin position="328"/>
        <end position="364"/>
    </location>
</feature>
<dbReference type="GO" id="GO:0005975">
    <property type="term" value="P:carbohydrate metabolic process"/>
    <property type="evidence" value="ECO:0007669"/>
    <property type="project" value="InterPro"/>
</dbReference>
<evidence type="ECO:0000256" key="7">
    <source>
        <dbReference type="ARBA" id="ARBA00034311"/>
    </source>
</evidence>
<dbReference type="PANTHER" id="PTHR36575">
    <property type="entry name" value="BINDING PROTEIN, PUTATIVE (AFU_ORTHOLOGUE AFUA_1G14430)-RELATED"/>
    <property type="match status" value="1"/>
</dbReference>
<organism evidence="11 12">
    <name type="scientific">Aphanomyces astaci</name>
    <name type="common">Crayfish plague agent</name>
    <dbReference type="NCBI Taxonomy" id="112090"/>
    <lineage>
        <taxon>Eukaryota</taxon>
        <taxon>Sar</taxon>
        <taxon>Stramenopiles</taxon>
        <taxon>Oomycota</taxon>
        <taxon>Saprolegniomycetes</taxon>
        <taxon>Saprolegniales</taxon>
        <taxon>Verrucalvaceae</taxon>
        <taxon>Aphanomyces</taxon>
    </lineage>
</organism>
<dbReference type="SUPFAM" id="SSF57180">
    <property type="entry name" value="Cellulose-binding domain"/>
    <property type="match status" value="1"/>
</dbReference>
<evidence type="ECO:0000256" key="5">
    <source>
        <dbReference type="ARBA" id="ARBA00023157"/>
    </source>
</evidence>
<comment type="similarity">
    <text evidence="7">Belongs to the polysaccharide monooxygenase AA13 family.</text>
</comment>
<dbReference type="InterPro" id="IPR052282">
    <property type="entry name" value="Starch-active_LPMO"/>
</dbReference>
<dbReference type="GO" id="GO:0046872">
    <property type="term" value="F:metal ion binding"/>
    <property type="evidence" value="ECO:0007669"/>
    <property type="project" value="UniProtKB-KW"/>
</dbReference>
<dbReference type="InterPro" id="IPR035971">
    <property type="entry name" value="CBD_sf"/>
</dbReference>
<dbReference type="GO" id="GO:0005576">
    <property type="term" value="C:extracellular region"/>
    <property type="evidence" value="ECO:0007669"/>
    <property type="project" value="InterPro"/>
</dbReference>
<dbReference type="PROSITE" id="PS51164">
    <property type="entry name" value="CBM1_2"/>
    <property type="match status" value="1"/>
</dbReference>
<protein>
    <recommendedName>
        <fullName evidence="10">CBM1 domain-containing protein</fullName>
    </recommendedName>
</protein>
<evidence type="ECO:0000256" key="3">
    <source>
        <dbReference type="ARBA" id="ARBA00022729"/>
    </source>
</evidence>
<dbReference type="Pfam" id="PF03067">
    <property type="entry name" value="LPMO_10"/>
    <property type="match status" value="1"/>
</dbReference>
<comment type="caution">
    <text evidence="11">The sequence shown here is derived from an EMBL/GenBank/DDBJ whole genome shotgun (WGS) entry which is preliminary data.</text>
</comment>
<feature type="signal peptide" evidence="9">
    <location>
        <begin position="1"/>
        <end position="23"/>
    </location>
</feature>
<proteinExistence type="inferred from homology"/>
<sequence length="369" mass="38837">MKSSTTVLLTALAISSVVDFADAHGRLISPPHRGYIGKLPKYAGLVPINYDDNGLSAGGIGGTKGGKHGVCGDPYSGVRQHETGGAYGLFPVHGSKVVGACYAPGSTVDLQVQLTANHKGYFQFGLCKLNGKHDKETNECFQTLIQPNGDKQWQVPPGNEVFTIQSVLPAGVTCEGDSHCVLRWHYVGWNNPGVDINGQEQFWNCADVYISNTCGSNPAPSSATPSTSPRTTSAVPTSTKAPSTPPRTTTATSPPKSTRSPSTTTPVNPTQTPAPGQCGSCANCYYAPNDSCFVGWTASQCATVPLFKWCGAAAVKVPSRVSAEVSTELVSLHGQCGGRYYTGPTHCHDDARCVALDEYFSECVAKSAL</sequence>
<dbReference type="Proteomes" id="UP000285430">
    <property type="component" value="Unassembled WGS sequence"/>
</dbReference>
<reference evidence="11 12" key="1">
    <citation type="submission" date="2018-08" db="EMBL/GenBank/DDBJ databases">
        <title>Aphanomyces genome sequencing and annotation.</title>
        <authorList>
            <person name="Minardi D."/>
            <person name="Oidtmann B."/>
            <person name="Van Der Giezen M."/>
            <person name="Studholme D.J."/>
        </authorList>
    </citation>
    <scope>NUCLEOTIDE SEQUENCE [LARGE SCALE GENOMIC DNA]</scope>
    <source>
        <strain evidence="11 12">Da</strain>
    </source>
</reference>
<name>A0A418FHV8_APHAT</name>
<evidence type="ECO:0000256" key="8">
    <source>
        <dbReference type="SAM" id="MobiDB-lite"/>
    </source>
</evidence>
<keyword evidence="5" id="KW-1015">Disulfide bond</keyword>
<evidence type="ECO:0000256" key="2">
    <source>
        <dbReference type="ARBA" id="ARBA00022723"/>
    </source>
</evidence>
<dbReference type="SMART" id="SM00236">
    <property type="entry name" value="fCBD"/>
    <property type="match status" value="1"/>
</dbReference>
<dbReference type="EMBL" id="QUTH01001694">
    <property type="protein sequence ID" value="RHZ29630.1"/>
    <property type="molecule type" value="Genomic_DNA"/>
</dbReference>
<dbReference type="AlphaFoldDB" id="A0A418FHV8"/>
<evidence type="ECO:0000313" key="12">
    <source>
        <dbReference type="Proteomes" id="UP000285430"/>
    </source>
</evidence>
<evidence type="ECO:0000313" key="11">
    <source>
        <dbReference type="EMBL" id="RHZ29630.1"/>
    </source>
</evidence>
<comment type="cofactor">
    <cofactor evidence="1">
        <name>Cu(2+)</name>
        <dbReference type="ChEBI" id="CHEBI:29036"/>
    </cofactor>
</comment>
<evidence type="ECO:0000259" key="10">
    <source>
        <dbReference type="PROSITE" id="PS51164"/>
    </source>
</evidence>
<dbReference type="Pfam" id="PF00734">
    <property type="entry name" value="CBM_1"/>
    <property type="match status" value="1"/>
</dbReference>
<dbReference type="VEuPathDB" id="FungiDB:H257_17732"/>
<dbReference type="GO" id="GO:0030248">
    <property type="term" value="F:cellulose binding"/>
    <property type="evidence" value="ECO:0007669"/>
    <property type="project" value="InterPro"/>
</dbReference>
<keyword evidence="6" id="KW-0325">Glycoprotein</keyword>
<evidence type="ECO:0000256" key="1">
    <source>
        <dbReference type="ARBA" id="ARBA00001973"/>
    </source>
</evidence>
<gene>
    <name evidence="11" type="ORF">DYB37_012090</name>
</gene>
<feature type="region of interest" description="Disordered" evidence="8">
    <location>
        <begin position="219"/>
        <end position="271"/>
    </location>
</feature>
<dbReference type="InterPro" id="IPR004302">
    <property type="entry name" value="Cellulose/chitin-bd_N"/>
</dbReference>
<evidence type="ECO:0000256" key="4">
    <source>
        <dbReference type="ARBA" id="ARBA00023008"/>
    </source>
</evidence>
<feature type="chain" id="PRO_5019517433" description="CBM1 domain-containing protein" evidence="9">
    <location>
        <begin position="24"/>
        <end position="369"/>
    </location>
</feature>
<keyword evidence="4" id="KW-0186">Copper</keyword>
<keyword evidence="3 9" id="KW-0732">Signal</keyword>
<keyword evidence="2" id="KW-0479">Metal-binding</keyword>
<accession>A0A418FHV8</accession>
<evidence type="ECO:0000256" key="9">
    <source>
        <dbReference type="SAM" id="SignalP"/>
    </source>
</evidence>
<dbReference type="PANTHER" id="PTHR36575:SF2">
    <property type="entry name" value="CHITIN-BINDING TYPE-4 DOMAIN-CONTAINING PROTEIN-RELATED"/>
    <property type="match status" value="1"/>
</dbReference>